<proteinExistence type="predicted"/>
<sequence>MIGLCDVAASHGERGSGPPGVIRDAGRAVAFGQADRSFAALAQSFGEAEGGLRTAVFVDGRCG</sequence>
<reference evidence="1 2" key="1">
    <citation type="submission" date="2022-11" db="EMBL/GenBank/DDBJ databases">
        <title>Genome Sequencing of Nocardia sp. ON39_IFM12276 and assembly.</title>
        <authorList>
            <person name="Shimojima M."/>
            <person name="Toyokawa M."/>
            <person name="Uesaka K."/>
        </authorList>
    </citation>
    <scope>NUCLEOTIDE SEQUENCE [LARGE SCALE GENOMIC DNA]</scope>
    <source>
        <strain evidence="1 2">IFM 12276</strain>
    </source>
</reference>
<dbReference type="Proteomes" id="UP001317870">
    <property type="component" value="Chromosome"/>
</dbReference>
<keyword evidence="2" id="KW-1185">Reference proteome</keyword>
<dbReference type="EMBL" id="AP026978">
    <property type="protein sequence ID" value="BDT99578.1"/>
    <property type="molecule type" value="Genomic_DNA"/>
</dbReference>
<gene>
    <name evidence="1" type="ORF">IFM12276_26070</name>
</gene>
<evidence type="ECO:0000313" key="2">
    <source>
        <dbReference type="Proteomes" id="UP001317870"/>
    </source>
</evidence>
<accession>A0ABM8CX60</accession>
<protein>
    <submittedName>
        <fullName evidence="1">Uncharacterized protein</fullName>
    </submittedName>
</protein>
<evidence type="ECO:0000313" key="1">
    <source>
        <dbReference type="EMBL" id="BDT99578.1"/>
    </source>
</evidence>
<name>A0ABM8CX60_9NOCA</name>
<organism evidence="1 2">
    <name type="scientific">Nocardia sputorum</name>
    <dbReference type="NCBI Taxonomy" id="2984338"/>
    <lineage>
        <taxon>Bacteria</taxon>
        <taxon>Bacillati</taxon>
        <taxon>Actinomycetota</taxon>
        <taxon>Actinomycetes</taxon>
        <taxon>Mycobacteriales</taxon>
        <taxon>Nocardiaceae</taxon>
        <taxon>Nocardia</taxon>
    </lineage>
</organism>